<comment type="subunit">
    <text evidence="11">Component of the lipopolysaccharide transport and assembly complex. The LptBFG transporter is composed of two ATP-binding proteins (LptB) and two transmembrane proteins (LptF and LptG).</text>
</comment>
<evidence type="ECO:0000256" key="1">
    <source>
        <dbReference type="ARBA" id="ARBA00002265"/>
    </source>
</evidence>
<proteinExistence type="inferred from homology"/>
<dbReference type="EMBL" id="JXNZ01000256">
    <property type="protein sequence ID" value="KIQ57263.1"/>
    <property type="molecule type" value="Genomic_DNA"/>
</dbReference>
<feature type="transmembrane region" description="Helical" evidence="12">
    <location>
        <begin position="102"/>
        <end position="120"/>
    </location>
</feature>
<evidence type="ECO:0000256" key="10">
    <source>
        <dbReference type="ARBA" id="ARBA00023136"/>
    </source>
</evidence>
<feature type="transmembrane region" description="Helical" evidence="12">
    <location>
        <begin position="305"/>
        <end position="324"/>
    </location>
</feature>
<dbReference type="PANTHER" id="PTHR33529:SF7">
    <property type="entry name" value="LIPOPOLYSACCHARIDE EXPORT SYSTEM PERMEASE PROTEIN LPTF"/>
    <property type="match status" value="1"/>
</dbReference>
<reference evidence="13 14" key="1">
    <citation type="submission" date="2015-01" db="EMBL/GenBank/DDBJ databases">
        <title>Draft Genome Sequence of the Biocontrol and Plant Growth-Promoting Rhizobacteria (PGPR) Pseudomonas fluorescens UM270.</title>
        <authorList>
            <person name="Hernandez-Salmeron J.E."/>
            <person name="Santoyo G."/>
            <person name="Moreno-Hagelsieb G."/>
            <person name="Hernandez-Leon R."/>
        </authorList>
    </citation>
    <scope>NUCLEOTIDE SEQUENCE [LARGE SCALE GENOMIC DNA]</scope>
    <source>
        <strain evidence="13 14">UM270</strain>
    </source>
</reference>
<evidence type="ECO:0000313" key="14">
    <source>
        <dbReference type="Proteomes" id="UP000032101"/>
    </source>
</evidence>
<accession>A0A0D0PET7</accession>
<comment type="subcellular location">
    <subcellularLocation>
        <location evidence="2">Cell inner membrane</location>
        <topology evidence="2">Multi-pass membrane protein</topology>
    </subcellularLocation>
</comment>
<dbReference type="PATRIC" id="fig|294.124.peg.4502"/>
<organism evidence="13 14">
    <name type="scientific">Pseudomonas fluorescens</name>
    <dbReference type="NCBI Taxonomy" id="294"/>
    <lineage>
        <taxon>Bacteria</taxon>
        <taxon>Pseudomonadati</taxon>
        <taxon>Pseudomonadota</taxon>
        <taxon>Gammaproteobacteria</taxon>
        <taxon>Pseudomonadales</taxon>
        <taxon>Pseudomonadaceae</taxon>
        <taxon>Pseudomonas</taxon>
    </lineage>
</organism>
<gene>
    <name evidence="13" type="ORF">RL74_21820</name>
</gene>
<dbReference type="PANTHER" id="PTHR33529">
    <property type="entry name" value="SLR0882 PROTEIN-RELATED"/>
    <property type="match status" value="1"/>
</dbReference>
<keyword evidence="10 12" id="KW-0472">Membrane</keyword>
<sequence>MIVFRYLSREVLLTLSAVSAVLLVIIMSGRFIKYLAQAASGALDPGSLFLIMGFRLPGFLQLILPLGLFLGILLAYGRLYLDSEMTVLSATGMSQQRLFRMTLFPATVVALLVAWLSLSLSPQGANQFQLLINQQDAMTEFDTLVPGRFQALRDGTRVTYTEQLSDDRINLAGVFITQKNLSSDGSKDRGISVLVAEKGKQQISPEGNRYLILENGYRYDGKPGQADYRAVKYDTYGVLLPKPEVSEEVTDRDAMPTASLLGSDDIRARTELQWRLSLPLLVFIVTLMAVPLARVNPRQGRFLKLLPAILLYMAYLTILISARSALEKGKIPPTLGLWWVHGIFLAIGLGLLYWEPLRLKLASRRSALEVARG</sequence>
<keyword evidence="9 12" id="KW-1133">Transmembrane helix</keyword>
<keyword evidence="8 12" id="KW-0812">Transmembrane</keyword>
<comment type="similarity">
    <text evidence="3">Belongs to the LptF/LptG family.</text>
</comment>
<dbReference type="InterPro" id="IPR005495">
    <property type="entry name" value="LptG/LptF_permease"/>
</dbReference>
<evidence type="ECO:0000256" key="11">
    <source>
        <dbReference type="ARBA" id="ARBA00026081"/>
    </source>
</evidence>
<comment type="caution">
    <text evidence="13">The sequence shown here is derived from an EMBL/GenBank/DDBJ whole genome shotgun (WGS) entry which is preliminary data.</text>
</comment>
<dbReference type="GO" id="GO:0055085">
    <property type="term" value="P:transmembrane transport"/>
    <property type="evidence" value="ECO:0007669"/>
    <property type="project" value="InterPro"/>
</dbReference>
<dbReference type="OrthoDB" id="9778062at2"/>
<evidence type="ECO:0000256" key="3">
    <source>
        <dbReference type="ARBA" id="ARBA00007725"/>
    </source>
</evidence>
<evidence type="ECO:0000256" key="4">
    <source>
        <dbReference type="ARBA" id="ARBA00014213"/>
    </source>
</evidence>
<evidence type="ECO:0000256" key="12">
    <source>
        <dbReference type="SAM" id="Phobius"/>
    </source>
</evidence>
<evidence type="ECO:0000313" key="13">
    <source>
        <dbReference type="EMBL" id="KIQ57263.1"/>
    </source>
</evidence>
<keyword evidence="7" id="KW-0997">Cell inner membrane</keyword>
<evidence type="ECO:0000256" key="2">
    <source>
        <dbReference type="ARBA" id="ARBA00004429"/>
    </source>
</evidence>
<dbReference type="InterPro" id="IPR030922">
    <property type="entry name" value="LptF"/>
</dbReference>
<keyword evidence="5" id="KW-0813">Transport</keyword>
<evidence type="ECO:0000256" key="7">
    <source>
        <dbReference type="ARBA" id="ARBA00022519"/>
    </source>
</evidence>
<dbReference type="Pfam" id="PF03739">
    <property type="entry name" value="LptF_LptG"/>
    <property type="match status" value="1"/>
</dbReference>
<keyword evidence="6" id="KW-1003">Cell membrane</keyword>
<evidence type="ECO:0000256" key="8">
    <source>
        <dbReference type="ARBA" id="ARBA00022692"/>
    </source>
</evidence>
<evidence type="ECO:0000256" key="9">
    <source>
        <dbReference type="ARBA" id="ARBA00022989"/>
    </source>
</evidence>
<feature type="transmembrane region" description="Helical" evidence="12">
    <location>
        <begin position="274"/>
        <end position="293"/>
    </location>
</feature>
<feature type="transmembrane region" description="Helical" evidence="12">
    <location>
        <begin position="336"/>
        <end position="354"/>
    </location>
</feature>
<evidence type="ECO:0000256" key="6">
    <source>
        <dbReference type="ARBA" id="ARBA00022475"/>
    </source>
</evidence>
<comment type="function">
    <text evidence="1">Part of the ABC transporter complex LptBFG involved in the translocation of lipopolysaccharide (LPS) from the inner membrane to the outer membrane.</text>
</comment>
<feature type="transmembrane region" description="Helical" evidence="12">
    <location>
        <begin position="62"/>
        <end position="81"/>
    </location>
</feature>
<dbReference type="Proteomes" id="UP000032101">
    <property type="component" value="Unassembled WGS sequence"/>
</dbReference>
<evidence type="ECO:0000256" key="5">
    <source>
        <dbReference type="ARBA" id="ARBA00022448"/>
    </source>
</evidence>
<dbReference type="GO" id="GO:0043190">
    <property type="term" value="C:ATP-binding cassette (ABC) transporter complex"/>
    <property type="evidence" value="ECO:0007669"/>
    <property type="project" value="InterPro"/>
</dbReference>
<name>A0A0D0PET7_PSEFL</name>
<dbReference type="NCBIfam" id="TIGR04407">
    <property type="entry name" value="LptF_YjgP"/>
    <property type="match status" value="1"/>
</dbReference>
<protein>
    <recommendedName>
        <fullName evidence="4">Lipopolysaccharide export system permease protein LptF</fullName>
    </recommendedName>
</protein>
<dbReference type="AlphaFoldDB" id="A0A0D0PET7"/>
<dbReference type="GO" id="GO:0015920">
    <property type="term" value="P:lipopolysaccharide transport"/>
    <property type="evidence" value="ECO:0007669"/>
    <property type="project" value="TreeGrafter"/>
</dbReference>
<dbReference type="RefSeq" id="WP_042731877.1">
    <property type="nucleotide sequence ID" value="NZ_JXNZ01000256.1"/>
</dbReference>